<accession>A0A3M7P2I3</accession>
<proteinExistence type="predicted"/>
<gene>
    <name evidence="2" type="ORF">BpHYR1_006459</name>
</gene>
<dbReference type="Proteomes" id="UP000276133">
    <property type="component" value="Unassembled WGS sequence"/>
</dbReference>
<organism evidence="2 3">
    <name type="scientific">Brachionus plicatilis</name>
    <name type="common">Marine rotifer</name>
    <name type="synonym">Brachionus muelleri</name>
    <dbReference type="NCBI Taxonomy" id="10195"/>
    <lineage>
        <taxon>Eukaryota</taxon>
        <taxon>Metazoa</taxon>
        <taxon>Spiralia</taxon>
        <taxon>Gnathifera</taxon>
        <taxon>Rotifera</taxon>
        <taxon>Eurotatoria</taxon>
        <taxon>Monogononta</taxon>
        <taxon>Pseudotrocha</taxon>
        <taxon>Ploima</taxon>
        <taxon>Brachionidae</taxon>
        <taxon>Brachionus</taxon>
    </lineage>
</organism>
<keyword evidence="3" id="KW-1185">Reference proteome</keyword>
<dbReference type="EMBL" id="REGN01013919">
    <property type="protein sequence ID" value="RMZ93291.1"/>
    <property type="molecule type" value="Genomic_DNA"/>
</dbReference>
<comment type="caution">
    <text evidence="2">The sequence shown here is derived from an EMBL/GenBank/DDBJ whole genome shotgun (WGS) entry which is preliminary data.</text>
</comment>
<evidence type="ECO:0000313" key="3">
    <source>
        <dbReference type="Proteomes" id="UP000276133"/>
    </source>
</evidence>
<evidence type="ECO:0000256" key="1">
    <source>
        <dbReference type="SAM" id="MobiDB-lite"/>
    </source>
</evidence>
<reference evidence="2 3" key="1">
    <citation type="journal article" date="2018" name="Sci. Rep.">
        <title>Genomic signatures of local adaptation to the degree of environmental predictability in rotifers.</title>
        <authorList>
            <person name="Franch-Gras L."/>
            <person name="Hahn C."/>
            <person name="Garcia-Roger E.M."/>
            <person name="Carmona M.J."/>
            <person name="Serra M."/>
            <person name="Gomez A."/>
        </authorList>
    </citation>
    <scope>NUCLEOTIDE SEQUENCE [LARGE SCALE GENOMIC DNA]</scope>
    <source>
        <strain evidence="2">HYR1</strain>
    </source>
</reference>
<dbReference type="AlphaFoldDB" id="A0A3M7P2I3"/>
<protein>
    <submittedName>
        <fullName evidence="2">Uncharacterized protein</fullName>
    </submittedName>
</protein>
<feature type="compositionally biased region" description="Basic and acidic residues" evidence="1">
    <location>
        <begin position="31"/>
        <end position="40"/>
    </location>
</feature>
<feature type="compositionally biased region" description="Basic and acidic residues" evidence="1">
    <location>
        <begin position="1"/>
        <end position="12"/>
    </location>
</feature>
<evidence type="ECO:0000313" key="2">
    <source>
        <dbReference type="EMBL" id="RMZ93291.1"/>
    </source>
</evidence>
<name>A0A3M7P2I3_BRAPC</name>
<feature type="region of interest" description="Disordered" evidence="1">
    <location>
        <begin position="1"/>
        <end position="41"/>
    </location>
</feature>
<sequence length="126" mass="14221">MQSQLEAKESPVFKRQLAECSAPSATKHKNSSKENRKVESGDLAMKLNENLTNASNSNSSYNPLMYSFVTFEDDDDDDAEIKVLILTIVSNFNAIKQNQPSVLNYSVSKHIKSRKLAKRVSENYIF</sequence>